<feature type="transmembrane region" description="Helical" evidence="1">
    <location>
        <begin position="40"/>
        <end position="60"/>
    </location>
</feature>
<dbReference type="InterPro" id="IPR011576">
    <property type="entry name" value="Pyridox_Oxase_N"/>
</dbReference>
<proteinExistence type="predicted"/>
<dbReference type="RefSeq" id="WP_345523922.1">
    <property type="nucleotide sequence ID" value="NZ_BAABKM010000005.1"/>
</dbReference>
<comment type="caution">
    <text evidence="3">The sequence shown here is derived from an EMBL/GenBank/DDBJ whole genome shotgun (WGS) entry which is preliminary data.</text>
</comment>
<keyword evidence="4" id="KW-1185">Reference proteome</keyword>
<evidence type="ECO:0000256" key="1">
    <source>
        <dbReference type="SAM" id="Phobius"/>
    </source>
</evidence>
<protein>
    <recommendedName>
        <fullName evidence="2">Pyridoxamine 5'-phosphate oxidase N-terminal domain-containing protein</fullName>
    </recommendedName>
</protein>
<organism evidence="3 4">
    <name type="scientific">Nocardioides conyzicola</name>
    <dbReference type="NCBI Taxonomy" id="1651781"/>
    <lineage>
        <taxon>Bacteria</taxon>
        <taxon>Bacillati</taxon>
        <taxon>Actinomycetota</taxon>
        <taxon>Actinomycetes</taxon>
        <taxon>Propionibacteriales</taxon>
        <taxon>Nocardioidaceae</taxon>
        <taxon>Nocardioides</taxon>
    </lineage>
</organism>
<reference evidence="4" key="1">
    <citation type="journal article" date="2019" name="Int. J. Syst. Evol. Microbiol.">
        <title>The Global Catalogue of Microorganisms (GCM) 10K type strain sequencing project: providing services to taxonomists for standard genome sequencing and annotation.</title>
        <authorList>
            <consortium name="The Broad Institute Genomics Platform"/>
            <consortium name="The Broad Institute Genome Sequencing Center for Infectious Disease"/>
            <person name="Wu L."/>
            <person name="Ma J."/>
        </authorList>
    </citation>
    <scope>NUCLEOTIDE SEQUENCE [LARGE SCALE GENOMIC DNA]</scope>
    <source>
        <strain evidence="4">JCM 18531</strain>
    </source>
</reference>
<keyword evidence="1" id="KW-0472">Membrane</keyword>
<feature type="transmembrane region" description="Helical" evidence="1">
    <location>
        <begin position="72"/>
        <end position="94"/>
    </location>
</feature>
<feature type="domain" description="Pyridoxamine 5'-phosphate oxidase N-terminal" evidence="2">
    <location>
        <begin position="184"/>
        <end position="289"/>
    </location>
</feature>
<dbReference type="Proteomes" id="UP001499974">
    <property type="component" value="Unassembled WGS sequence"/>
</dbReference>
<name>A0ABP8Y0V9_9ACTN</name>
<keyword evidence="1" id="KW-0812">Transmembrane</keyword>
<sequence length="313" mass="35400">MPLSPADQALVADMKQRELHVKSRQRAADAIRFEVRRYRVVLTTLAALAGGVVSALIFFAVDSTLPRRPDSWRPLAVDVALGAIIGMQLARSLLGTAWGRRRLARYETSRRARFTSELHAGRRWQSFYYQDEDISPYVPQILYFIEGERRFDSVEAALAFAKENRQDSTIFVERSRESFTKVAAATNVMVMSTVDESGTPASRVMRFVRSDRPGVWYVTTAPEGTKAHALDRGRIAVLAGTMESGETISSNRVRVRRVPAGLAEVADLYRAQVPGYVDRLTDEERERELVYELTLLSAKVDTWLEREIVEFTH</sequence>
<dbReference type="InterPro" id="IPR012349">
    <property type="entry name" value="Split_barrel_FMN-bd"/>
</dbReference>
<accession>A0ABP8Y0V9</accession>
<gene>
    <name evidence="3" type="ORF">GCM10023349_44450</name>
</gene>
<dbReference type="EMBL" id="BAABKM010000005">
    <property type="protein sequence ID" value="GAA4719528.1"/>
    <property type="molecule type" value="Genomic_DNA"/>
</dbReference>
<dbReference type="Gene3D" id="2.30.110.10">
    <property type="entry name" value="Electron Transport, Fmn-binding Protein, Chain A"/>
    <property type="match status" value="1"/>
</dbReference>
<evidence type="ECO:0000313" key="4">
    <source>
        <dbReference type="Proteomes" id="UP001499974"/>
    </source>
</evidence>
<keyword evidence="1" id="KW-1133">Transmembrane helix</keyword>
<dbReference type="SUPFAM" id="SSF50475">
    <property type="entry name" value="FMN-binding split barrel"/>
    <property type="match status" value="1"/>
</dbReference>
<dbReference type="Pfam" id="PF01243">
    <property type="entry name" value="PNPOx_N"/>
    <property type="match status" value="1"/>
</dbReference>
<evidence type="ECO:0000313" key="3">
    <source>
        <dbReference type="EMBL" id="GAA4719528.1"/>
    </source>
</evidence>
<evidence type="ECO:0000259" key="2">
    <source>
        <dbReference type="Pfam" id="PF01243"/>
    </source>
</evidence>